<protein>
    <submittedName>
        <fullName evidence="1">Uncharacterized protein</fullName>
    </submittedName>
</protein>
<evidence type="ECO:0000313" key="2">
    <source>
        <dbReference type="Proteomes" id="UP000633205"/>
    </source>
</evidence>
<gene>
    <name evidence="1" type="ORF">GCM10010915_19250</name>
</gene>
<organism evidence="1 2">
    <name type="scientific">Microbacterium faecale</name>
    <dbReference type="NCBI Taxonomy" id="1804630"/>
    <lineage>
        <taxon>Bacteria</taxon>
        <taxon>Bacillati</taxon>
        <taxon>Actinomycetota</taxon>
        <taxon>Actinomycetes</taxon>
        <taxon>Micrococcales</taxon>
        <taxon>Microbacteriaceae</taxon>
        <taxon>Microbacterium</taxon>
    </lineage>
</organism>
<dbReference type="Proteomes" id="UP000633205">
    <property type="component" value="Unassembled WGS sequence"/>
</dbReference>
<reference evidence="1" key="2">
    <citation type="submission" date="2020-09" db="EMBL/GenBank/DDBJ databases">
        <authorList>
            <person name="Sun Q."/>
            <person name="Zhou Y."/>
        </authorList>
    </citation>
    <scope>NUCLEOTIDE SEQUENCE</scope>
    <source>
        <strain evidence="1">CGMCC 1.15152</strain>
    </source>
</reference>
<evidence type="ECO:0000313" key="1">
    <source>
        <dbReference type="EMBL" id="GGD38583.1"/>
    </source>
</evidence>
<proteinExistence type="predicted"/>
<dbReference type="EMBL" id="BMHO01000001">
    <property type="protein sequence ID" value="GGD38583.1"/>
    <property type="molecule type" value="Genomic_DNA"/>
</dbReference>
<dbReference type="AlphaFoldDB" id="A0A917DIH0"/>
<accession>A0A917DIH0</accession>
<sequence length="221" mass="24653">MMRVRPRGRGRAGTAGGRAVPWRSQAVNNLVFLNQLDEFVGVIFRCEPHGDVIARERFFWFLMGNPVAHFFALARRLAHHPDFYDPGEGGVDELDAIRPESMAFVERTSTIVAAEDPELRRSVFHDGIQEGAPDAHLVFLREKVDRVQVKAAGGGESLDSVGVIGWSGESESDHLITALSDRDRARKRIEAENRLPHATPRDQCIVIHEGIRDDTWIGLAP</sequence>
<keyword evidence="2" id="KW-1185">Reference proteome</keyword>
<reference evidence="1" key="1">
    <citation type="journal article" date="2014" name="Int. J. Syst. Evol. Microbiol.">
        <title>Complete genome sequence of Corynebacterium casei LMG S-19264T (=DSM 44701T), isolated from a smear-ripened cheese.</title>
        <authorList>
            <consortium name="US DOE Joint Genome Institute (JGI-PGF)"/>
            <person name="Walter F."/>
            <person name="Albersmeier A."/>
            <person name="Kalinowski J."/>
            <person name="Ruckert C."/>
        </authorList>
    </citation>
    <scope>NUCLEOTIDE SEQUENCE</scope>
    <source>
        <strain evidence="1">CGMCC 1.15152</strain>
    </source>
</reference>
<name>A0A917DIH0_9MICO</name>
<comment type="caution">
    <text evidence="1">The sequence shown here is derived from an EMBL/GenBank/DDBJ whole genome shotgun (WGS) entry which is preliminary data.</text>
</comment>